<name>A0ABR4NTE4_9SACH</name>
<protein>
    <recommendedName>
        <fullName evidence="2">VPS9 domain-containing protein</fullName>
    </recommendedName>
</protein>
<dbReference type="Gene3D" id="1.25.40.20">
    <property type="entry name" value="Ankyrin repeat-containing domain"/>
    <property type="match status" value="2"/>
</dbReference>
<comment type="similarity">
    <text evidence="1">Belongs to the UPF0507 family.</text>
</comment>
<dbReference type="PANTHER" id="PTHR24170:SF1">
    <property type="entry name" value="DOMAIN PROTEIN, PUTATIVE (AFU_ORTHOLOGUE AFUA_1G09870)-RELATED"/>
    <property type="match status" value="1"/>
</dbReference>
<dbReference type="InterPro" id="IPR051248">
    <property type="entry name" value="UPF0507/Ank_repeat_27"/>
</dbReference>
<accession>A0ABR4NTE4</accession>
<dbReference type="SUPFAM" id="SSF109993">
    <property type="entry name" value="VPS9 domain"/>
    <property type="match status" value="1"/>
</dbReference>
<dbReference type="InterPro" id="IPR036770">
    <property type="entry name" value="Ankyrin_rpt-contain_sf"/>
</dbReference>
<dbReference type="Proteomes" id="UP001623330">
    <property type="component" value="Unassembled WGS sequence"/>
</dbReference>
<gene>
    <name evidence="3" type="ORF">RNJ44_00283</name>
</gene>
<dbReference type="PROSITE" id="PS51205">
    <property type="entry name" value="VPS9"/>
    <property type="match status" value="1"/>
</dbReference>
<evidence type="ECO:0000313" key="4">
    <source>
        <dbReference type="Proteomes" id="UP001623330"/>
    </source>
</evidence>
<reference evidence="3 4" key="1">
    <citation type="submission" date="2024-05" db="EMBL/GenBank/DDBJ databases">
        <title>Long read based assembly of the Candida bracarensis genome reveals expanded adhesin content.</title>
        <authorList>
            <person name="Marcet-Houben M."/>
            <person name="Ksiezopolska E."/>
            <person name="Gabaldon T."/>
        </authorList>
    </citation>
    <scope>NUCLEOTIDE SEQUENCE [LARGE SCALE GENOMIC DNA]</scope>
    <source>
        <strain evidence="3 4">CBM6</strain>
    </source>
</reference>
<sequence>MSYHLPVLLNPLINAVCNCSEPNESPLKKLFSQLQKKRQFLLLVPPTELLLYYTAESANVELSELCYTPAFVGSHILLLGSEDNEVDNSYDEAVIRDIEARYDLHPVKCFDNTWKFISWKNRTIFQFSKSGEQILNKITIHSLETIPVFNDYMKTSHNTIKLLHIEGTFVEGPISCHLQSNIDICKELLKHHPEHSLEIDGCENEDKPLKATVRKGEAGYSRSKATFDSILRLNTHWSSEFEKRFREYRDRNQTSGPQPELFHEIVDDMCARMELDNLFKSLVSLRRIVYEYVELNLFDDTWTQIVKTNKKDETDTSQFKDISVHQVDTEFTSIKYDHFYLENVLSVEKNVANATVLFQKFHSTDNFSSKAKVLVNTLKLLTGSEDDQEQDDSMLSEGSAPITIDADKLMNLFVLVACRAQVKNLKSHLYYLQNFYQDENNIKFGILGYAISTFEAVVCYFEELSTRENYKSLVDSCRNSEKLIRIISSSKSLTRKTIIKILKQHEQSLRYRDAAGNSILSLCITHRRNDILVVILELYDDYYPIEDLYMDENLDGSSLLVQALRHNNETAALILLKILKNNCPKTELIKYINRRDKNKRTASHYLTNELRVLDEIGMLIDWKLKDDFGQTPLFTIFRSYDQENYEEMSQKAYGYTKEWYKNNDIEFSFHDHTDEKGNSLLHILKNNISFLLSDSIVDVNITNNRGITPLMTNVRYKRKENVSTLLLDKRTLLEKQQDHGSLTAFDFARDPGITNLLGGCGLKQSAWNIVYAHSLKYIVSHWTVCLTILDGGCTSTVPFKLKTLRGLLRVLIKKRKSIFLPLQELVDDLTTFNRIRFSELMKERLKKTLPLITNCLSSLVALNIIPIETFKTEDEAVKWIKMNSRMEQHKENSNTITPEEIGMIQNFSKFNISELKKTVKSLNVLKKLILFLELKACDYSKSFEISSRMISELSSKKFRDSLKLPESAINFFDPHTATILLNQVEFLSSCINNLFNFIYNSLEEEIMQWWHVYGEVLNAHKHYNRVFPELANQTMDSKELILRKMSSNPKRLKLEERLTVKIKEITKKLNSIGFRIKRMHEDIAEDLSRFLEFKSKFTLEGILDSTLFSQSQYLATQSSKFHEYQKQYSA</sequence>
<comment type="caution">
    <text evidence="3">The sequence shown here is derived from an EMBL/GenBank/DDBJ whole genome shotgun (WGS) entry which is preliminary data.</text>
</comment>
<evidence type="ECO:0000256" key="1">
    <source>
        <dbReference type="ARBA" id="ARBA00007428"/>
    </source>
</evidence>
<evidence type="ECO:0000259" key="2">
    <source>
        <dbReference type="PROSITE" id="PS51205"/>
    </source>
</evidence>
<keyword evidence="4" id="KW-1185">Reference proteome</keyword>
<organism evidence="3 4">
    <name type="scientific">Nakaseomyces bracarensis</name>
    <dbReference type="NCBI Taxonomy" id="273131"/>
    <lineage>
        <taxon>Eukaryota</taxon>
        <taxon>Fungi</taxon>
        <taxon>Dikarya</taxon>
        <taxon>Ascomycota</taxon>
        <taxon>Saccharomycotina</taxon>
        <taxon>Saccharomycetes</taxon>
        <taxon>Saccharomycetales</taxon>
        <taxon>Saccharomycetaceae</taxon>
        <taxon>Nakaseomyces</taxon>
    </lineage>
</organism>
<proteinExistence type="inferred from homology"/>
<evidence type="ECO:0000313" key="3">
    <source>
        <dbReference type="EMBL" id="KAL3231748.1"/>
    </source>
</evidence>
<dbReference type="Gene3D" id="1.20.1050.80">
    <property type="entry name" value="VPS9 domain"/>
    <property type="match status" value="1"/>
</dbReference>
<dbReference type="PANTHER" id="PTHR24170">
    <property type="entry name" value="ANKYRIN REPEAT DOMAIN-CONTAINING PROTEIN 27"/>
    <property type="match status" value="1"/>
</dbReference>
<dbReference type="InterPro" id="IPR003123">
    <property type="entry name" value="VPS9"/>
</dbReference>
<dbReference type="SUPFAM" id="SSF48403">
    <property type="entry name" value="Ankyrin repeat"/>
    <property type="match status" value="1"/>
</dbReference>
<dbReference type="InterPro" id="IPR037191">
    <property type="entry name" value="VPS9_dom_sf"/>
</dbReference>
<dbReference type="Pfam" id="PF02204">
    <property type="entry name" value="VPS9"/>
    <property type="match status" value="1"/>
</dbReference>
<dbReference type="EMBL" id="JBEVYD010000006">
    <property type="protein sequence ID" value="KAL3231748.1"/>
    <property type="molecule type" value="Genomic_DNA"/>
</dbReference>
<feature type="domain" description="VPS9" evidence="2">
    <location>
        <begin position="318"/>
        <end position="470"/>
    </location>
</feature>